<protein>
    <recommendedName>
        <fullName evidence="4">DUF983 domain-containing protein</fullName>
    </recommendedName>
</protein>
<feature type="transmembrane region" description="Helical" evidence="1">
    <location>
        <begin position="24"/>
        <end position="43"/>
    </location>
</feature>
<keyword evidence="3" id="KW-1185">Reference proteome</keyword>
<keyword evidence="1" id="KW-1133">Transmembrane helix</keyword>
<evidence type="ECO:0000313" key="3">
    <source>
        <dbReference type="Proteomes" id="UP000619761"/>
    </source>
</evidence>
<evidence type="ECO:0000256" key="1">
    <source>
        <dbReference type="SAM" id="Phobius"/>
    </source>
</evidence>
<feature type="transmembrane region" description="Helical" evidence="1">
    <location>
        <begin position="49"/>
        <end position="68"/>
    </location>
</feature>
<proteinExistence type="predicted"/>
<accession>A0ABQ3BAH2</accession>
<comment type="caution">
    <text evidence="2">The sequence shown here is derived from an EMBL/GenBank/DDBJ whole genome shotgun (WGS) entry which is preliminary data.</text>
</comment>
<organism evidence="2 3">
    <name type="scientific">Cellvibrio zantedeschiae</name>
    <dbReference type="NCBI Taxonomy" id="1237077"/>
    <lineage>
        <taxon>Bacteria</taxon>
        <taxon>Pseudomonadati</taxon>
        <taxon>Pseudomonadota</taxon>
        <taxon>Gammaproteobacteria</taxon>
        <taxon>Cellvibrionales</taxon>
        <taxon>Cellvibrionaceae</taxon>
        <taxon>Cellvibrio</taxon>
    </lineage>
</organism>
<reference evidence="3" key="1">
    <citation type="journal article" date="2019" name="Int. J. Syst. Evol. Microbiol.">
        <title>The Global Catalogue of Microorganisms (GCM) 10K type strain sequencing project: providing services to taxonomists for standard genome sequencing and annotation.</title>
        <authorList>
            <consortium name="The Broad Institute Genomics Platform"/>
            <consortium name="The Broad Institute Genome Sequencing Center for Infectious Disease"/>
            <person name="Wu L."/>
            <person name="Ma J."/>
        </authorList>
    </citation>
    <scope>NUCLEOTIDE SEQUENCE [LARGE SCALE GENOMIC DNA]</scope>
    <source>
        <strain evidence="3">KCTC 32239</strain>
    </source>
</reference>
<dbReference type="EMBL" id="BMYZ01000004">
    <property type="protein sequence ID" value="GGY86095.1"/>
    <property type="molecule type" value="Genomic_DNA"/>
</dbReference>
<evidence type="ECO:0000313" key="2">
    <source>
        <dbReference type="EMBL" id="GGY86095.1"/>
    </source>
</evidence>
<gene>
    <name evidence="2" type="ORF">GCM10011613_33920</name>
</gene>
<dbReference type="Proteomes" id="UP000619761">
    <property type="component" value="Unassembled WGS sequence"/>
</dbReference>
<keyword evidence="1" id="KW-0812">Transmembrane</keyword>
<sequence>MSPLGRHVCTTCQAKFSMAHTAKYYLSIISIWLAIGIITFYVADIFNVDILLAYLVYFLIGALVVFPLDRKFDNSWRGTKLRK</sequence>
<evidence type="ECO:0008006" key="4">
    <source>
        <dbReference type="Google" id="ProtNLM"/>
    </source>
</evidence>
<name>A0ABQ3BAH2_9GAMM</name>
<keyword evidence="1" id="KW-0472">Membrane</keyword>